<reference evidence="3" key="1">
    <citation type="submission" date="2016-11" db="UniProtKB">
        <authorList>
            <consortium name="WormBaseParasite"/>
        </authorList>
    </citation>
    <scope>IDENTIFICATION</scope>
</reference>
<organism evidence="2 3">
    <name type="scientific">Steinernema glaseri</name>
    <dbReference type="NCBI Taxonomy" id="37863"/>
    <lineage>
        <taxon>Eukaryota</taxon>
        <taxon>Metazoa</taxon>
        <taxon>Ecdysozoa</taxon>
        <taxon>Nematoda</taxon>
        <taxon>Chromadorea</taxon>
        <taxon>Rhabditida</taxon>
        <taxon>Tylenchina</taxon>
        <taxon>Panagrolaimomorpha</taxon>
        <taxon>Strongyloidoidea</taxon>
        <taxon>Steinernematidae</taxon>
        <taxon>Steinernema</taxon>
    </lineage>
</organism>
<keyword evidence="2" id="KW-1185">Reference proteome</keyword>
<evidence type="ECO:0000313" key="2">
    <source>
        <dbReference type="Proteomes" id="UP000095287"/>
    </source>
</evidence>
<dbReference type="Proteomes" id="UP000095287">
    <property type="component" value="Unplaced"/>
</dbReference>
<sequence>MRIDRETVRLSESTTTSPLPSPGTPADCSYAFCDTISSKVHSEQRRQTVFVSRCADYRTENGPSSGLETGTKGRPVLETDFENAFDVDNEGAS</sequence>
<protein>
    <submittedName>
        <fullName evidence="3">Uncharacterized protein</fullName>
    </submittedName>
</protein>
<feature type="region of interest" description="Disordered" evidence="1">
    <location>
        <begin position="1"/>
        <end position="25"/>
    </location>
</feature>
<dbReference type="WBParaSite" id="L893_g30100.t1">
    <property type="protein sequence ID" value="L893_g30100.t1"/>
    <property type="gene ID" value="L893_g30100"/>
</dbReference>
<dbReference type="AlphaFoldDB" id="A0A1I7ZVU9"/>
<name>A0A1I7ZVU9_9BILA</name>
<evidence type="ECO:0000313" key="3">
    <source>
        <dbReference type="WBParaSite" id="L893_g30100.t1"/>
    </source>
</evidence>
<proteinExistence type="predicted"/>
<accession>A0A1I7ZVU9</accession>
<evidence type="ECO:0000256" key="1">
    <source>
        <dbReference type="SAM" id="MobiDB-lite"/>
    </source>
</evidence>